<keyword evidence="6" id="KW-1185">Reference proteome</keyword>
<dbReference type="Gene3D" id="2.60.120.260">
    <property type="entry name" value="Galactose-binding domain-like"/>
    <property type="match status" value="1"/>
</dbReference>
<dbReference type="PROSITE" id="PS51829">
    <property type="entry name" value="P_HOMO_B"/>
    <property type="match status" value="1"/>
</dbReference>
<dbReference type="Pfam" id="PF14873">
    <property type="entry name" value="BNR_assoc_N"/>
    <property type="match status" value="1"/>
</dbReference>
<proteinExistence type="predicted"/>
<feature type="domain" description="Fibronectin type-III" evidence="3">
    <location>
        <begin position="274"/>
        <end position="374"/>
    </location>
</feature>
<dbReference type="SMART" id="SM00710">
    <property type="entry name" value="PbH1"/>
    <property type="match status" value="6"/>
</dbReference>
<comment type="caution">
    <text evidence="5">The sequence shown here is derived from an EMBL/GenBank/DDBJ whole genome shotgun (WGS) entry which is preliminary data.</text>
</comment>
<dbReference type="InterPro" id="IPR008979">
    <property type="entry name" value="Galactose-bd-like_sf"/>
</dbReference>
<dbReference type="InterPro" id="IPR036116">
    <property type="entry name" value="FN3_sf"/>
</dbReference>
<accession>A0ABS0I771</accession>
<evidence type="ECO:0000256" key="1">
    <source>
        <dbReference type="ARBA" id="ARBA00022670"/>
    </source>
</evidence>
<dbReference type="InterPro" id="IPR006626">
    <property type="entry name" value="PbH1"/>
</dbReference>
<dbReference type="Gene3D" id="2.60.40.1290">
    <property type="match status" value="1"/>
</dbReference>
<protein>
    <submittedName>
        <fullName evidence="5">Proprotein convertase P-domain-containing protein</fullName>
    </submittedName>
</protein>
<evidence type="ECO:0000256" key="2">
    <source>
        <dbReference type="ARBA" id="ARBA00022801"/>
    </source>
</evidence>
<organism evidence="5 6">
    <name type="scientific">Hymenobacter ruricola</name>
    <dbReference type="NCBI Taxonomy" id="2791023"/>
    <lineage>
        <taxon>Bacteria</taxon>
        <taxon>Pseudomonadati</taxon>
        <taxon>Bacteroidota</taxon>
        <taxon>Cytophagia</taxon>
        <taxon>Cytophagales</taxon>
        <taxon>Hymenobacteraceae</taxon>
        <taxon>Hymenobacter</taxon>
    </lineage>
</organism>
<feature type="domain" description="P/Homo B" evidence="4">
    <location>
        <begin position="1284"/>
        <end position="1455"/>
    </location>
</feature>
<dbReference type="Gene3D" id="2.60.40.10">
    <property type="entry name" value="Immunoglobulins"/>
    <property type="match status" value="1"/>
</dbReference>
<evidence type="ECO:0000259" key="3">
    <source>
        <dbReference type="PROSITE" id="PS50853"/>
    </source>
</evidence>
<evidence type="ECO:0000313" key="6">
    <source>
        <dbReference type="Proteomes" id="UP000618931"/>
    </source>
</evidence>
<dbReference type="PROSITE" id="PS50853">
    <property type="entry name" value="FN3"/>
    <property type="match status" value="1"/>
</dbReference>
<reference evidence="5 6" key="1">
    <citation type="submission" date="2020-11" db="EMBL/GenBank/DDBJ databases">
        <authorList>
            <person name="Kim M.K."/>
        </authorList>
    </citation>
    <scope>NUCLEOTIDE SEQUENCE [LARGE SCALE GENOMIC DNA]</scope>
    <source>
        <strain evidence="5 6">BT662</strain>
    </source>
</reference>
<dbReference type="Pfam" id="PF00041">
    <property type="entry name" value="fn3"/>
    <property type="match status" value="1"/>
</dbReference>
<keyword evidence="1" id="KW-0645">Protease</keyword>
<dbReference type="SMART" id="SM00060">
    <property type="entry name" value="FN3"/>
    <property type="match status" value="1"/>
</dbReference>
<keyword evidence="2" id="KW-0378">Hydrolase</keyword>
<evidence type="ECO:0000313" key="5">
    <source>
        <dbReference type="EMBL" id="MBF9222606.1"/>
    </source>
</evidence>
<dbReference type="SUPFAM" id="SSF49785">
    <property type="entry name" value="Galactose-binding domain-like"/>
    <property type="match status" value="1"/>
</dbReference>
<gene>
    <name evidence="5" type="ORF">I2H31_15990</name>
</gene>
<dbReference type="Proteomes" id="UP000618931">
    <property type="component" value="Unassembled WGS sequence"/>
</dbReference>
<dbReference type="Pfam" id="PF01483">
    <property type="entry name" value="P_proprotein"/>
    <property type="match status" value="1"/>
</dbReference>
<dbReference type="InterPro" id="IPR013783">
    <property type="entry name" value="Ig-like_fold"/>
</dbReference>
<dbReference type="InterPro" id="IPR002884">
    <property type="entry name" value="P_dom"/>
</dbReference>
<dbReference type="SUPFAM" id="SSF49265">
    <property type="entry name" value="Fibronectin type III"/>
    <property type="match status" value="1"/>
</dbReference>
<sequence length="1991" mass="200260">MPQPLQERLPRQPLVFSSRWGRLLAVLALLLTGSGAAWGQSIASYATTRTTGATYSSIASTGNSFTVWRNSTSTDDNLSGPTPIGFTFYYDGTAYTQFSVSTNGFLTFNTGTSATGSGTGVYGRTNTRFSNATATASALAVLYYDLTTATNAATAADLASSFKYLTTGTAGSRVLTAEWIGLVAFGATGSLNYQIRLYESDGHIEYQYGTMTAGNGSYTYTLGINGPGGGTAASQLLTQQTANSNSFSNTASNSLATIPATGSKYTFTPPPPTAPTSLTFASVTSTGLTVGFTDNSTTENRFLVQYSTDNVTFTTPTGGSIASTSAATTGTAYSLALTGLTPATTYYFRVVAIAEVPSSALTGSQATTAGTPRTVNTLAYTQNGAATSRGQTNQQVTGLNVNTAGNSGAALTLTSITFDLGSTSAADIANARLYSTGTSATFATTTLVATTGTIASTYTLTLTTPAALPTGDNYFWLAYDISATATPGNTVASVPTAVNVAGTSYTGSTTPAITLSGPAATRLIVGPLNGTYTVGVGGNYTTLTAAIADLNLRGVDNTTAGATGVTFSLINPAATTFYNTTNGETFPLTVNVLTGADATHRVTIKPAAGVTASISGSAANSGLLVLNGADYVTIDGSNTVGGTTRDLNIANTSTGTSAVVWVKSLGTAAGATFDQLLNLNLRAGSNTATTFGVFAGGSALSLTSTGTGADNDNLTVQNNALTGCYVGILAAGTATTSAGGLDGLVINGNVVGPATAATADNIGYEGLDVSNAVNAGIAANTVQNVRTGSDLDPTGMYLHAIAGLQVRNNTVNGIAVTTTSGTYLAYGLYLSAVTNAVVNGNNVTAVSTVGTSTTYTPIGVGIYVGSGGAAANVTLSNNFVSAITGRFGPVGIYLNGSTTAQSGINLYYNSVNLQGSYTSSANATSASLYVTAGNTGLDVRNNIFSNTLAGSNATTYGYAFLSSVGGSAYAPIDYNDYYVSGSQNVLAYLNGSDQASLAALRTATGQDANSLSVAPPFVSATDLHLDNTQATAASFDGKAVVISGLTTDYDGATRSATTPDVGADEFLLPSQDVGITALLQPAASNCYAGAQPVQVTIRNYGSTATTQAVPVAVTVTFPNATTQTLTGTYSGAAIAAGGTANFTVGTYTVNGSGSYGFAATTTYNPDSNPGNDALAPQTVAVTVPDAITITPSTCGATVYANTAVTLTAGSSTAYTYTWASTAGGGLATSTGAAVTATPTQTATYTVTGTSGACSITQTITLQVIGATAPTQAQCAGAPFTITAAVPVPTYAGTAAPGAAIPDNSTTGVSSTIAISGAPAGSVISNSSVVKVTLNITHTFDADVQVYLVGPGNAGTLELTTDNGGSGVNYTNTVLSTAAATSIADGSAPFTGTFAPEGTTAVGYGGTTYALPAAALNGAPLNGTWTLRVFDNASGDVGTLNNWALEVGSPTGTTALTGPAGATIAGPTGSGGTATFTVSNAPTGNNTYTLTTTDNATSCAATTSFAVNTTETTTWTGAVSGAWLTSGNWSACVPSATISARIPAGLTTYPTISAASVTKDLVVEAGATVTHTGGNLQVWGDLTNNGTYAATGGTIAFRGAAPQMVTGLSTFNNLTVNQAVTASTVTLMSNATVTNNLTLTSGVLNTNGNTLTLGNTASIVNEDDADYVLGRVATTRTLAAGTAQNFGGLGLTLTPDAGSTAPGLTAVVRTTGTTLTGQGTSQSIQRYFDIQPAVNTGLSVTMAFSYLDHERNGIAAASMRLFKSTAGTSGPWQPQPGASVSGNTVTKTGISDFSIWTLGNGANPLPVELAKFEAKRQGPDALLSWATASELNNRGFEVQVSTDGSRYRALGFVAGAGSSAGAHSYRLLDQETGKAGVRYYRLQQLDFNGASTFSPVRTVLFDAPAGQLLAWPNPSPQAPHLSLTLPQAAASATLTLTDALGRQVWRQELGALPAGPSQPMLDAPAFSRLPTGIYVLRLATPTGTQTLKLVKE</sequence>
<dbReference type="InterPro" id="IPR029456">
    <property type="entry name" value="Sialidase_N"/>
</dbReference>
<dbReference type="InterPro" id="IPR003961">
    <property type="entry name" value="FN3_dom"/>
</dbReference>
<dbReference type="EMBL" id="JADQDM010000008">
    <property type="protein sequence ID" value="MBF9222606.1"/>
    <property type="molecule type" value="Genomic_DNA"/>
</dbReference>
<name>A0ABS0I771_9BACT</name>
<dbReference type="RefSeq" id="WP_196294054.1">
    <property type="nucleotide sequence ID" value="NZ_JADQDM010000008.1"/>
</dbReference>
<evidence type="ECO:0000259" key="4">
    <source>
        <dbReference type="PROSITE" id="PS51829"/>
    </source>
</evidence>